<evidence type="ECO:0000313" key="1">
    <source>
        <dbReference type="EMBL" id="KAK2155218.1"/>
    </source>
</evidence>
<proteinExistence type="predicted"/>
<accession>A0AAD9JMJ0</accession>
<dbReference type="Proteomes" id="UP001208570">
    <property type="component" value="Unassembled WGS sequence"/>
</dbReference>
<name>A0AAD9JMJ0_9ANNE</name>
<reference evidence="1" key="1">
    <citation type="journal article" date="2023" name="Mol. Biol. Evol.">
        <title>Third-Generation Sequencing Reveals the Adaptive Role of the Epigenome in Three Deep-Sea Polychaetes.</title>
        <authorList>
            <person name="Perez M."/>
            <person name="Aroh O."/>
            <person name="Sun Y."/>
            <person name="Lan Y."/>
            <person name="Juniper S.K."/>
            <person name="Young C.R."/>
            <person name="Angers B."/>
            <person name="Qian P.Y."/>
        </authorList>
    </citation>
    <scope>NUCLEOTIDE SEQUENCE</scope>
    <source>
        <strain evidence="1">P08H-3</strain>
    </source>
</reference>
<comment type="caution">
    <text evidence="1">The sequence shown here is derived from an EMBL/GenBank/DDBJ whole genome shotgun (WGS) entry which is preliminary data.</text>
</comment>
<sequence>MCEAHFVQQYYSLEALWMAELSGGALKRKNTLLTGSVQTVQLHCHAVGGQQKRPGSAQGATHQHKVKRSRASAKLEIAQLMQDEPTANAVTPEYVHPPSHDYIQGVARQRDVKCLTDHGTQLTALKPVKYFNKGINTTTVNTATQTSPVTITSVMTSTLTKERMLLTEAIHPIKSRLQAV</sequence>
<dbReference type="EMBL" id="JAODUP010000246">
    <property type="protein sequence ID" value="KAK2155218.1"/>
    <property type="molecule type" value="Genomic_DNA"/>
</dbReference>
<protein>
    <submittedName>
        <fullName evidence="1">Uncharacterized protein</fullName>
    </submittedName>
</protein>
<gene>
    <name evidence="1" type="ORF">LSH36_246g06027</name>
</gene>
<keyword evidence="2" id="KW-1185">Reference proteome</keyword>
<organism evidence="1 2">
    <name type="scientific">Paralvinella palmiformis</name>
    <dbReference type="NCBI Taxonomy" id="53620"/>
    <lineage>
        <taxon>Eukaryota</taxon>
        <taxon>Metazoa</taxon>
        <taxon>Spiralia</taxon>
        <taxon>Lophotrochozoa</taxon>
        <taxon>Annelida</taxon>
        <taxon>Polychaeta</taxon>
        <taxon>Sedentaria</taxon>
        <taxon>Canalipalpata</taxon>
        <taxon>Terebellida</taxon>
        <taxon>Terebelliformia</taxon>
        <taxon>Alvinellidae</taxon>
        <taxon>Paralvinella</taxon>
    </lineage>
</organism>
<dbReference type="AlphaFoldDB" id="A0AAD9JMJ0"/>
<evidence type="ECO:0000313" key="2">
    <source>
        <dbReference type="Proteomes" id="UP001208570"/>
    </source>
</evidence>